<gene>
    <name evidence="1" type="ORF">COY52_11310</name>
</gene>
<dbReference type="Proteomes" id="UP000229307">
    <property type="component" value="Unassembled WGS sequence"/>
</dbReference>
<dbReference type="InterPro" id="IPR036583">
    <property type="entry name" value="23S_rRNA_IVS_sf"/>
</dbReference>
<dbReference type="AlphaFoldDB" id="A0A2M7S565"/>
<evidence type="ECO:0000313" key="2">
    <source>
        <dbReference type="Proteomes" id="UP000229307"/>
    </source>
</evidence>
<accession>A0A2M7S565</accession>
<dbReference type="SUPFAM" id="SSF158446">
    <property type="entry name" value="IVS-encoded protein-like"/>
    <property type="match status" value="1"/>
</dbReference>
<proteinExistence type="predicted"/>
<comment type="caution">
    <text evidence="1">The sequence shown here is derived from an EMBL/GenBank/DDBJ whole genome shotgun (WGS) entry which is preliminary data.</text>
</comment>
<protein>
    <submittedName>
        <fullName evidence="1">Uncharacterized protein</fullName>
    </submittedName>
</protein>
<organism evidence="1 2">
    <name type="scientific">Candidatus Desantisbacteria bacterium CG_4_10_14_0_8_um_filter_48_22</name>
    <dbReference type="NCBI Taxonomy" id="1974543"/>
    <lineage>
        <taxon>Bacteria</taxon>
        <taxon>Candidatus Desantisiibacteriota</taxon>
    </lineage>
</organism>
<sequence length="51" mass="6087">MTVALDQKYIDEACYRELREMCRIISSMLFNLIDYLKKSKIKARVRTKDVS</sequence>
<evidence type="ECO:0000313" key="1">
    <source>
        <dbReference type="EMBL" id="PIZ14700.1"/>
    </source>
</evidence>
<name>A0A2M7S565_9BACT</name>
<dbReference type="EMBL" id="PFMR01000313">
    <property type="protein sequence ID" value="PIZ14700.1"/>
    <property type="molecule type" value="Genomic_DNA"/>
</dbReference>
<reference evidence="2" key="1">
    <citation type="submission" date="2017-09" db="EMBL/GenBank/DDBJ databases">
        <title>Depth-based differentiation of microbial function through sediment-hosted aquifers and enrichment of novel symbionts in the deep terrestrial subsurface.</title>
        <authorList>
            <person name="Probst A.J."/>
            <person name="Ladd B."/>
            <person name="Jarett J.K."/>
            <person name="Geller-Mcgrath D.E."/>
            <person name="Sieber C.M.K."/>
            <person name="Emerson J.B."/>
            <person name="Anantharaman K."/>
            <person name="Thomas B.C."/>
            <person name="Malmstrom R."/>
            <person name="Stieglmeier M."/>
            <person name="Klingl A."/>
            <person name="Woyke T."/>
            <person name="Ryan C.M."/>
            <person name="Banfield J.F."/>
        </authorList>
    </citation>
    <scope>NUCLEOTIDE SEQUENCE [LARGE SCALE GENOMIC DNA]</scope>
</reference>